<dbReference type="InterPro" id="IPR036366">
    <property type="entry name" value="PGBDSf"/>
</dbReference>
<gene>
    <name evidence="2" type="ORF">LG45_16020</name>
</gene>
<keyword evidence="1" id="KW-1133">Transmembrane helix</keyword>
<dbReference type="OrthoDB" id="1343858at2"/>
<evidence type="ECO:0000313" key="2">
    <source>
        <dbReference type="EMBL" id="KGD66931.1"/>
    </source>
</evidence>
<organism evidence="2 3">
    <name type="scientific">Flavobacterium aquatile LMG 4008 = ATCC 11947</name>
    <dbReference type="NCBI Taxonomy" id="1453498"/>
    <lineage>
        <taxon>Bacteria</taxon>
        <taxon>Pseudomonadati</taxon>
        <taxon>Bacteroidota</taxon>
        <taxon>Flavobacteriia</taxon>
        <taxon>Flavobacteriales</taxon>
        <taxon>Flavobacteriaceae</taxon>
        <taxon>Flavobacterium</taxon>
    </lineage>
</organism>
<keyword evidence="1" id="KW-0812">Transmembrane</keyword>
<dbReference type="eggNOG" id="ENOG502ZYAX">
    <property type="taxonomic scope" value="Bacteria"/>
</dbReference>
<keyword evidence="1" id="KW-0472">Membrane</keyword>
<reference evidence="2 3" key="1">
    <citation type="submission" date="2014-09" db="EMBL/GenBank/DDBJ databases">
        <title>Whole Genome Shotgun of Flavobacterium aquatile LMG 4008.</title>
        <authorList>
            <person name="Gale A.N."/>
            <person name="Pipes S.E."/>
            <person name="Newman J.D."/>
        </authorList>
    </citation>
    <scope>NUCLEOTIDE SEQUENCE [LARGE SCALE GENOMIC DNA]</scope>
    <source>
        <strain evidence="2 3">LMG 4008</strain>
    </source>
</reference>
<proteinExistence type="predicted"/>
<dbReference type="Gene3D" id="1.10.101.10">
    <property type="entry name" value="PGBD-like superfamily/PGBD"/>
    <property type="match status" value="1"/>
</dbReference>
<keyword evidence="3" id="KW-1185">Reference proteome</keyword>
<sequence length="235" mass="25947">MTTEDKLWIGGGIALALGGGIYYFVQKGKDKSQDYTQEIPYEEVETTEIPIKKPILATAPIVPVKTQLLVKAPVLADSFRYSIGQEIMATGFNGTKAYDARKMADGNYISEGIRKATFKKGDKIGTIIWVGRKPDGTYRYVAQRNGMLLNDIYWIADQDVIKPIGKILPTIVSASNLNQAGIDKNKLLKKGSKGAEVRALQTLLKVKVDGDFGRNTENALFTQKGVKQIKLNDFK</sequence>
<evidence type="ECO:0000256" key="1">
    <source>
        <dbReference type="SAM" id="Phobius"/>
    </source>
</evidence>
<dbReference type="STRING" id="1453498.LG45_16020"/>
<evidence type="ECO:0008006" key="4">
    <source>
        <dbReference type="Google" id="ProtNLM"/>
    </source>
</evidence>
<dbReference type="Proteomes" id="UP000029554">
    <property type="component" value="Unassembled WGS sequence"/>
</dbReference>
<feature type="transmembrane region" description="Helical" evidence="1">
    <location>
        <begin position="6"/>
        <end position="25"/>
    </location>
</feature>
<dbReference type="RefSeq" id="WP_035128950.1">
    <property type="nucleotide sequence ID" value="NZ_JRHH01000006.1"/>
</dbReference>
<accession>A0A095SQI1</accession>
<dbReference type="AlphaFoldDB" id="A0A095SQI1"/>
<name>A0A095SQI1_9FLAO</name>
<protein>
    <recommendedName>
        <fullName evidence="4">Peptidoglycan binding-like domain-containing protein</fullName>
    </recommendedName>
</protein>
<evidence type="ECO:0000313" key="3">
    <source>
        <dbReference type="Proteomes" id="UP000029554"/>
    </source>
</evidence>
<comment type="caution">
    <text evidence="2">The sequence shown here is derived from an EMBL/GenBank/DDBJ whole genome shotgun (WGS) entry which is preliminary data.</text>
</comment>
<dbReference type="EMBL" id="JRHH01000006">
    <property type="protein sequence ID" value="KGD66931.1"/>
    <property type="molecule type" value="Genomic_DNA"/>
</dbReference>